<accession>A0AAN9RIM7</accession>
<proteinExistence type="predicted"/>
<evidence type="ECO:0000256" key="1">
    <source>
        <dbReference type="SAM" id="MobiDB-lite"/>
    </source>
</evidence>
<keyword evidence="3" id="KW-1185">Reference proteome</keyword>
<reference evidence="2 3" key="1">
    <citation type="submission" date="2024-01" db="EMBL/GenBank/DDBJ databases">
        <title>The genomes of 5 underutilized Papilionoideae crops provide insights into root nodulation and disease resistanc.</title>
        <authorList>
            <person name="Jiang F."/>
        </authorList>
    </citation>
    <scope>NUCLEOTIDE SEQUENCE [LARGE SCALE GENOMIC DNA]</scope>
    <source>
        <strain evidence="2">JINMINGXINNONG_FW02</strain>
        <tissue evidence="2">Leaves</tissue>
    </source>
</reference>
<gene>
    <name evidence="2" type="ORF">VNO80_06340</name>
</gene>
<dbReference type="EMBL" id="JAYMYR010000003">
    <property type="protein sequence ID" value="KAK7372949.1"/>
    <property type="molecule type" value="Genomic_DNA"/>
</dbReference>
<name>A0AAN9RIM7_PHACN</name>
<dbReference type="AlphaFoldDB" id="A0AAN9RIM7"/>
<sequence length="118" mass="13590">MLCCDRAIDGKGGLDLNGDDNEMANSRDNNDREKSVGGRLTNGEGKMGERRVTDSKRVIFMKELKGEEGEEGNGEISTISKIKFCKRVCLSRCNRGGARRRMRWQLWRCRFENYVFFE</sequence>
<evidence type="ECO:0000313" key="3">
    <source>
        <dbReference type="Proteomes" id="UP001374584"/>
    </source>
</evidence>
<evidence type="ECO:0000313" key="2">
    <source>
        <dbReference type="EMBL" id="KAK7372949.1"/>
    </source>
</evidence>
<protein>
    <submittedName>
        <fullName evidence="2">Uncharacterized protein</fullName>
    </submittedName>
</protein>
<comment type="caution">
    <text evidence="2">The sequence shown here is derived from an EMBL/GenBank/DDBJ whole genome shotgun (WGS) entry which is preliminary data.</text>
</comment>
<feature type="region of interest" description="Disordered" evidence="1">
    <location>
        <begin position="15"/>
        <end position="48"/>
    </location>
</feature>
<organism evidence="2 3">
    <name type="scientific">Phaseolus coccineus</name>
    <name type="common">Scarlet runner bean</name>
    <name type="synonym">Phaseolus multiflorus</name>
    <dbReference type="NCBI Taxonomy" id="3886"/>
    <lineage>
        <taxon>Eukaryota</taxon>
        <taxon>Viridiplantae</taxon>
        <taxon>Streptophyta</taxon>
        <taxon>Embryophyta</taxon>
        <taxon>Tracheophyta</taxon>
        <taxon>Spermatophyta</taxon>
        <taxon>Magnoliopsida</taxon>
        <taxon>eudicotyledons</taxon>
        <taxon>Gunneridae</taxon>
        <taxon>Pentapetalae</taxon>
        <taxon>rosids</taxon>
        <taxon>fabids</taxon>
        <taxon>Fabales</taxon>
        <taxon>Fabaceae</taxon>
        <taxon>Papilionoideae</taxon>
        <taxon>50 kb inversion clade</taxon>
        <taxon>NPAAA clade</taxon>
        <taxon>indigoferoid/millettioid clade</taxon>
        <taxon>Phaseoleae</taxon>
        <taxon>Phaseolus</taxon>
    </lineage>
</organism>
<dbReference type="Proteomes" id="UP001374584">
    <property type="component" value="Unassembled WGS sequence"/>
</dbReference>